<reference evidence="3" key="1">
    <citation type="journal article" date="2020" name="Nature">
        <title>Giant virus diversity and host interactions through global metagenomics.</title>
        <authorList>
            <person name="Schulz F."/>
            <person name="Roux S."/>
            <person name="Paez-Espino D."/>
            <person name="Jungbluth S."/>
            <person name="Walsh D.A."/>
            <person name="Denef V.J."/>
            <person name="McMahon K.D."/>
            <person name="Konstantinidis K.T."/>
            <person name="Eloe-Fadrosh E.A."/>
            <person name="Kyrpides N.C."/>
            <person name="Woyke T."/>
        </authorList>
    </citation>
    <scope>NUCLEOTIDE SEQUENCE</scope>
    <source>
        <strain evidence="3">GVMAG-M-3300020187-37</strain>
    </source>
</reference>
<feature type="region of interest" description="Disordered" evidence="1">
    <location>
        <begin position="207"/>
        <end position="226"/>
    </location>
</feature>
<sequence>MNLVKLFILNMIMIYFLKYNIKYSFIILIIIISYLLLLNKGIIEGNDMDYAKRELKYMEMANIDRLLENLVSVFENINDDCEGSYTKYGPCDKKCGESYKYKTYRITNRGGIKGNKCIQEDGFTKKKKCDSSDYVFKCNIGEPCESGIDCNSGSCDPRSKSCLTTKVCSRENLNLCNTEFKCIDLNNQYGYNDKIFKYDNNECTLENNDENNNENDNENSGIDINDYQPNEDGIINMPTEFNCEDIGWYMQETEESIDNPFLHECRSIGNNTVYLEGDSLLERQRQYGLDNLDEGLYCKFGYKSSGEEDIGYKTPYTSQDQISEDMCNEILNNNYTIETTELMPGNEEVLCIEGNWPPLSYFKESNSSQNVRINIDELCGRCRNGYRYFSDGICENCSDGNDIVRNQYRINGYEYEGYNLLPVGKNTVCAENDPIALDSNLVCPDSVNCGVYAENSDACSGGNPDNGSCNGCCLQCNPGYEYDHNSDSCVECGDNTFSSTPGINCTPCPEDIPFLSDDRTSCNNMGNWCDLNLCKNGSICKNLNSDGTITDNNGNDPGVDVSCDCVNINNGLDTYVGEFCDYRIVGVNWNSGQQDMRGCNYDDNNSPETDPTLSECEDLFNYENNQDQDIIGNMNLDRGHMGGCYVCMSGDRCVGGVTVNNTTYYYNTNTATARLTGGTSTIDGRGGEHQRVICKSDTE</sequence>
<dbReference type="AlphaFoldDB" id="A0A6C0C5I7"/>
<keyword evidence="2" id="KW-1133">Transmembrane helix</keyword>
<feature type="transmembrane region" description="Helical" evidence="2">
    <location>
        <begin position="21"/>
        <end position="38"/>
    </location>
</feature>
<evidence type="ECO:0000313" key="3">
    <source>
        <dbReference type="EMBL" id="QHS99857.1"/>
    </source>
</evidence>
<feature type="compositionally biased region" description="Acidic residues" evidence="1">
    <location>
        <begin position="207"/>
        <end position="217"/>
    </location>
</feature>
<protein>
    <submittedName>
        <fullName evidence="3">Uncharacterized protein</fullName>
    </submittedName>
</protein>
<evidence type="ECO:0000256" key="1">
    <source>
        <dbReference type="SAM" id="MobiDB-lite"/>
    </source>
</evidence>
<accession>A0A6C0C5I7</accession>
<proteinExistence type="predicted"/>
<evidence type="ECO:0000256" key="2">
    <source>
        <dbReference type="SAM" id="Phobius"/>
    </source>
</evidence>
<keyword evidence="2" id="KW-0472">Membrane</keyword>
<dbReference type="EMBL" id="MN739349">
    <property type="protein sequence ID" value="QHS99857.1"/>
    <property type="molecule type" value="Genomic_DNA"/>
</dbReference>
<organism evidence="3">
    <name type="scientific">viral metagenome</name>
    <dbReference type="NCBI Taxonomy" id="1070528"/>
    <lineage>
        <taxon>unclassified sequences</taxon>
        <taxon>metagenomes</taxon>
        <taxon>organismal metagenomes</taxon>
    </lineage>
</organism>
<keyword evidence="2" id="KW-0812">Transmembrane</keyword>
<name>A0A6C0C5I7_9ZZZZ</name>